<evidence type="ECO:0000313" key="7">
    <source>
        <dbReference type="Proteomes" id="UP000010809"/>
    </source>
</evidence>
<dbReference type="HOGENOM" id="CLU_018816_1_4_6"/>
<evidence type="ECO:0000313" key="6">
    <source>
        <dbReference type="EMBL" id="AGA35026.1"/>
    </source>
</evidence>
<dbReference type="Proteomes" id="UP000010809">
    <property type="component" value="Chromosome"/>
</dbReference>
<gene>
    <name evidence="6" type="primary">mdtA [H]</name>
    <name evidence="6" type="ordered locus">TVNIR_3390</name>
</gene>
<dbReference type="PANTHER" id="PTHR30469">
    <property type="entry name" value="MULTIDRUG RESISTANCE PROTEIN MDTA"/>
    <property type="match status" value="1"/>
</dbReference>
<dbReference type="EMBL" id="CP003989">
    <property type="protein sequence ID" value="AGA35026.1"/>
    <property type="molecule type" value="Genomic_DNA"/>
</dbReference>
<dbReference type="InterPro" id="IPR006143">
    <property type="entry name" value="RND_pump_MFP"/>
</dbReference>
<dbReference type="NCBIfam" id="TIGR01730">
    <property type="entry name" value="RND_mfp"/>
    <property type="match status" value="1"/>
</dbReference>
<reference evidence="6" key="1">
    <citation type="submission" date="2015-12" db="EMBL/GenBank/DDBJ databases">
        <authorList>
            <person name="Tikhonova T.V."/>
            <person name="Pavlov A.R."/>
            <person name="Beletsky A.V."/>
            <person name="Mardanov A.V."/>
            <person name="Sorokin D.Y."/>
            <person name="Ravin N.V."/>
            <person name="Popov V.O."/>
        </authorList>
    </citation>
    <scope>NUCLEOTIDE SEQUENCE</scope>
    <source>
        <strain evidence="6">DSM 14787</strain>
    </source>
</reference>
<dbReference type="eggNOG" id="COG0845">
    <property type="taxonomic scope" value="Bacteria"/>
</dbReference>
<keyword evidence="7" id="KW-1185">Reference proteome</keyword>
<dbReference type="KEGG" id="tni:TVNIR_3390"/>
<feature type="chain" id="PRO_5003940600" evidence="3">
    <location>
        <begin position="26"/>
        <end position="352"/>
    </location>
</feature>
<dbReference type="Pfam" id="PF25876">
    <property type="entry name" value="HH_MFP_RND"/>
    <property type="match status" value="1"/>
</dbReference>
<evidence type="ECO:0000256" key="2">
    <source>
        <dbReference type="SAM" id="Coils"/>
    </source>
</evidence>
<evidence type="ECO:0000259" key="4">
    <source>
        <dbReference type="Pfam" id="PF25876"/>
    </source>
</evidence>
<dbReference type="Gene3D" id="2.40.420.20">
    <property type="match status" value="1"/>
</dbReference>
<keyword evidence="3" id="KW-0732">Signal</keyword>
<dbReference type="Gene3D" id="2.40.50.100">
    <property type="match status" value="1"/>
</dbReference>
<dbReference type="AlphaFoldDB" id="L0E315"/>
<dbReference type="OrthoDB" id="5730196at2"/>
<dbReference type="SUPFAM" id="SSF111369">
    <property type="entry name" value="HlyD-like secretion proteins"/>
    <property type="match status" value="1"/>
</dbReference>
<evidence type="ECO:0000256" key="1">
    <source>
        <dbReference type="ARBA" id="ARBA00009477"/>
    </source>
</evidence>
<dbReference type="STRING" id="1255043.TVNIR_3390"/>
<accession>L0E315</accession>
<keyword evidence="2" id="KW-0175">Coiled coil</keyword>
<feature type="coiled-coil region" evidence="2">
    <location>
        <begin position="95"/>
        <end position="160"/>
    </location>
</feature>
<dbReference type="GO" id="GO:1990281">
    <property type="term" value="C:efflux pump complex"/>
    <property type="evidence" value="ECO:0007669"/>
    <property type="project" value="TreeGrafter"/>
</dbReference>
<dbReference type="PATRIC" id="fig|1255043.3.peg.3420"/>
<organism evidence="6 7">
    <name type="scientific">Thioalkalivibrio nitratireducens (strain DSM 14787 / UNIQEM 213 / ALEN2)</name>
    <dbReference type="NCBI Taxonomy" id="1255043"/>
    <lineage>
        <taxon>Bacteria</taxon>
        <taxon>Pseudomonadati</taxon>
        <taxon>Pseudomonadota</taxon>
        <taxon>Gammaproteobacteria</taxon>
        <taxon>Chromatiales</taxon>
        <taxon>Ectothiorhodospiraceae</taxon>
        <taxon>Thioalkalivibrio</taxon>
    </lineage>
</organism>
<evidence type="ECO:0000259" key="5">
    <source>
        <dbReference type="Pfam" id="PF25954"/>
    </source>
</evidence>
<proteinExistence type="inferred from homology"/>
<feature type="signal peptide" evidence="3">
    <location>
        <begin position="1"/>
        <end position="25"/>
    </location>
</feature>
<dbReference type="Gene3D" id="1.10.287.470">
    <property type="entry name" value="Helix hairpin bin"/>
    <property type="match status" value="1"/>
</dbReference>
<dbReference type="InterPro" id="IPR058792">
    <property type="entry name" value="Beta-barrel_RND_2"/>
</dbReference>
<name>L0E315_THIND</name>
<feature type="domain" description="Multidrug resistance protein MdtA-like alpha-helical hairpin" evidence="4">
    <location>
        <begin position="97"/>
        <end position="164"/>
    </location>
</feature>
<sequence>MTLESMKRSAAGLALLLVMPVLAGAADLPFLTATVERQTLMQERIVDGRVEAVRRSTISAQTSGRVLEVHYDVDDFVEQDALVLRLSDSEQQARVRAAEGSLSEARTRFQEARSEFERIETIFADGLVSQTEFDRARAARDSARARVESAQASLAEAREQLGYTQVVAPFAGILTERHVEVGESVSPGTPLVTGISLDQLRVEINVPQRLIQDLRRYREAHVVLDTGERIEVESLTIFPYADPSTNTFRVRLNLPETERDLGLFPGMFVKAAVKLGEDRRLVVPSEAVVFRSEVVAVYTVDPEGRVGFRQIRVGRELPEGFEVLAGLREGERIALDPVHASIYLKEAQQVSR</sequence>
<evidence type="ECO:0000256" key="3">
    <source>
        <dbReference type="SAM" id="SignalP"/>
    </source>
</evidence>
<protein>
    <submittedName>
        <fullName evidence="6">Multidrug-efflux system secretion protein, HlyD family</fullName>
    </submittedName>
</protein>
<feature type="domain" description="CusB-like beta-barrel" evidence="5">
    <location>
        <begin position="202"/>
        <end position="273"/>
    </location>
</feature>
<dbReference type="GO" id="GO:0015562">
    <property type="term" value="F:efflux transmembrane transporter activity"/>
    <property type="evidence" value="ECO:0007669"/>
    <property type="project" value="TreeGrafter"/>
</dbReference>
<dbReference type="InterPro" id="IPR058624">
    <property type="entry name" value="MdtA-like_HH"/>
</dbReference>
<dbReference type="PANTHER" id="PTHR30469:SF18">
    <property type="entry name" value="RESISTANCE-NODULATION-CELL DIVISION (RND) EFFLUX MEMBRANE FUSION PROTEIN-RELATED"/>
    <property type="match status" value="1"/>
</dbReference>
<comment type="similarity">
    <text evidence="1">Belongs to the membrane fusion protein (MFP) (TC 8.A.1) family.</text>
</comment>
<dbReference type="Pfam" id="PF25954">
    <property type="entry name" value="Beta-barrel_RND_2"/>
    <property type="match status" value="1"/>
</dbReference>
<dbReference type="RefSeq" id="WP_015260125.1">
    <property type="nucleotide sequence ID" value="NC_019902.2"/>
</dbReference>
<dbReference type="Gene3D" id="2.40.30.170">
    <property type="match status" value="1"/>
</dbReference>